<feature type="domain" description="ANTAR" evidence="3">
    <location>
        <begin position="168"/>
        <end position="229"/>
    </location>
</feature>
<dbReference type="Proteomes" id="UP000466517">
    <property type="component" value="Chromosome"/>
</dbReference>
<gene>
    <name evidence="4" type="ORF">MMAD_46690</name>
</gene>
<dbReference type="InterPro" id="IPR029016">
    <property type="entry name" value="GAF-like_dom_sf"/>
</dbReference>
<dbReference type="AlphaFoldDB" id="A0A7I7XMC3"/>
<accession>A0A7I7XMC3</accession>
<evidence type="ECO:0000256" key="2">
    <source>
        <dbReference type="ARBA" id="ARBA00023163"/>
    </source>
</evidence>
<keyword evidence="2" id="KW-0804">Transcription</keyword>
<name>A0A7I7XMC3_9MYCO</name>
<dbReference type="GO" id="GO:0003723">
    <property type="term" value="F:RNA binding"/>
    <property type="evidence" value="ECO:0007669"/>
    <property type="project" value="InterPro"/>
</dbReference>
<dbReference type="Pfam" id="PF03861">
    <property type="entry name" value="ANTAR"/>
    <property type="match status" value="1"/>
</dbReference>
<evidence type="ECO:0000256" key="1">
    <source>
        <dbReference type="ARBA" id="ARBA00023015"/>
    </source>
</evidence>
<keyword evidence="5" id="KW-1185">Reference proteome</keyword>
<dbReference type="SMART" id="SM01012">
    <property type="entry name" value="ANTAR"/>
    <property type="match status" value="1"/>
</dbReference>
<reference evidence="4 5" key="1">
    <citation type="journal article" date="2019" name="Emerg. Microbes Infect.">
        <title>Comprehensive subspecies identification of 175 nontuberculous mycobacteria species based on 7547 genomic profiles.</title>
        <authorList>
            <person name="Matsumoto Y."/>
            <person name="Kinjo T."/>
            <person name="Motooka D."/>
            <person name="Nabeya D."/>
            <person name="Jung N."/>
            <person name="Uechi K."/>
            <person name="Horii T."/>
            <person name="Iida T."/>
            <person name="Fujita J."/>
            <person name="Nakamura S."/>
        </authorList>
    </citation>
    <scope>NUCLEOTIDE SEQUENCE [LARGE SCALE GENOMIC DNA]</scope>
    <source>
        <strain evidence="4 5">JCM 13574</strain>
    </source>
</reference>
<sequence>MDTPRETRVLRAVVTLVDSLLDDFDVVELLTDLTEQCARLLDVEAAGLLLTGSQRGLHLMAATSSSSHDLDMIQLQAAEGPCLDCFATGELVSVPDLALAGPRWPRFAAAASDAHVVSVHAIPMRAAGTTLGALGLFGTRVGALSDADLLVAHSLAHVACVALLQEHRRTPESILAPLRSALTDRVVVDQATGYVGERLGVSMEIGFGLLRAYAKAHGQHLTEAARRVVAGSDEVRADIVAAIIGLSN</sequence>
<proteinExistence type="predicted"/>
<dbReference type="RefSeq" id="WP_163741629.1">
    <property type="nucleotide sequence ID" value="NZ_AP022610.1"/>
</dbReference>
<organism evidence="4 5">
    <name type="scientific">Mycolicibacterium madagascariense</name>
    <dbReference type="NCBI Taxonomy" id="212765"/>
    <lineage>
        <taxon>Bacteria</taxon>
        <taxon>Bacillati</taxon>
        <taxon>Actinomycetota</taxon>
        <taxon>Actinomycetes</taxon>
        <taxon>Mycobacteriales</taxon>
        <taxon>Mycobacteriaceae</taxon>
        <taxon>Mycolicibacterium</taxon>
    </lineage>
</organism>
<evidence type="ECO:0000313" key="5">
    <source>
        <dbReference type="Proteomes" id="UP000466517"/>
    </source>
</evidence>
<dbReference type="EMBL" id="AP022610">
    <property type="protein sequence ID" value="BBZ30374.1"/>
    <property type="molecule type" value="Genomic_DNA"/>
</dbReference>
<dbReference type="InterPro" id="IPR036388">
    <property type="entry name" value="WH-like_DNA-bd_sf"/>
</dbReference>
<dbReference type="Gene3D" id="1.10.10.10">
    <property type="entry name" value="Winged helix-like DNA-binding domain superfamily/Winged helix DNA-binding domain"/>
    <property type="match status" value="1"/>
</dbReference>
<dbReference type="InterPro" id="IPR005561">
    <property type="entry name" value="ANTAR"/>
</dbReference>
<evidence type="ECO:0000313" key="4">
    <source>
        <dbReference type="EMBL" id="BBZ30374.1"/>
    </source>
</evidence>
<protein>
    <submittedName>
        <fullName evidence="4">Transcriptional regulator</fullName>
    </submittedName>
</protein>
<dbReference type="Pfam" id="PF13185">
    <property type="entry name" value="GAF_2"/>
    <property type="match status" value="1"/>
</dbReference>
<dbReference type="InterPro" id="IPR003018">
    <property type="entry name" value="GAF"/>
</dbReference>
<dbReference type="KEGG" id="mmag:MMAD_46690"/>
<dbReference type="InterPro" id="IPR012074">
    <property type="entry name" value="GAF_ANTAR"/>
</dbReference>
<dbReference type="SUPFAM" id="SSF55781">
    <property type="entry name" value="GAF domain-like"/>
    <property type="match status" value="1"/>
</dbReference>
<dbReference type="PROSITE" id="PS50921">
    <property type="entry name" value="ANTAR"/>
    <property type="match status" value="1"/>
</dbReference>
<dbReference type="PIRSF" id="PIRSF036625">
    <property type="entry name" value="GAF_ANTAR"/>
    <property type="match status" value="1"/>
</dbReference>
<dbReference type="Gene3D" id="3.30.450.40">
    <property type="match status" value="1"/>
</dbReference>
<keyword evidence="1" id="KW-0805">Transcription regulation</keyword>
<evidence type="ECO:0000259" key="3">
    <source>
        <dbReference type="PROSITE" id="PS50921"/>
    </source>
</evidence>